<dbReference type="SUPFAM" id="SSF53850">
    <property type="entry name" value="Periplasmic binding protein-like II"/>
    <property type="match status" value="1"/>
</dbReference>
<dbReference type="PATRIC" id="fig|1367847.3.peg.1143"/>
<dbReference type="KEGG" id="pami:JCM7686_1175"/>
<dbReference type="AlphaFoldDB" id="S5XLY9"/>
<dbReference type="STRING" id="1367847.JCM7686_1175"/>
<dbReference type="Gene3D" id="1.10.10.10">
    <property type="entry name" value="Winged helix-like DNA-binding domain superfamily/Winged helix DNA-binding domain"/>
    <property type="match status" value="1"/>
</dbReference>
<accession>S5XLY9</accession>
<feature type="domain" description="HTH lysR-type" evidence="5">
    <location>
        <begin position="1"/>
        <end position="58"/>
    </location>
</feature>
<evidence type="ECO:0000256" key="1">
    <source>
        <dbReference type="ARBA" id="ARBA00009437"/>
    </source>
</evidence>
<dbReference type="HOGENOM" id="CLU_039613_4_1_5"/>
<dbReference type="Gene3D" id="3.40.190.290">
    <property type="match status" value="1"/>
</dbReference>
<dbReference type="PROSITE" id="PS50931">
    <property type="entry name" value="HTH_LYSR"/>
    <property type="match status" value="1"/>
</dbReference>
<evidence type="ECO:0000256" key="2">
    <source>
        <dbReference type="ARBA" id="ARBA00023015"/>
    </source>
</evidence>
<dbReference type="InterPro" id="IPR005119">
    <property type="entry name" value="LysR_subst-bd"/>
</dbReference>
<comment type="similarity">
    <text evidence="1">Belongs to the LysR transcriptional regulatory family.</text>
</comment>
<keyword evidence="3" id="KW-0238">DNA-binding</keyword>
<keyword evidence="2" id="KW-0805">Transcription regulation</keyword>
<sequence length="297" mass="33166">MELKWLEDFLSLAATRSFSRSAEERNVTQPAFSRRIRALEIWLGTDLLDRSVYPVALTAEGKQFLETAQEVVAALAAARDNLQGARKGTRMPSLSVTALHTIAQSVLPKWISVLQTKLGPFTSKVLPDNFNTCLHALTEGGYDFFMTFYHPEVPINLSEQTYPFLTIARDHLVPVATPALAEQLARDGRPLPLLQYSRGSFLGLMAKIAQGRPGSVPTYLIHVNENSMAEALRAMAREGLGLAWLPQSLIEDDLALGRLTRLGESFELEVRLYRNTERARGFLDRVWEVTRDNSPIA</sequence>
<evidence type="ECO:0000256" key="3">
    <source>
        <dbReference type="ARBA" id="ARBA00023125"/>
    </source>
</evidence>
<keyword evidence="7" id="KW-1185">Reference proteome</keyword>
<evidence type="ECO:0000256" key="4">
    <source>
        <dbReference type="ARBA" id="ARBA00023163"/>
    </source>
</evidence>
<dbReference type="PANTHER" id="PTHR30126:SF2">
    <property type="entry name" value="HTH-TYPE TRANSCRIPTIONAL REGULATOR YJIE"/>
    <property type="match status" value="1"/>
</dbReference>
<keyword evidence="4" id="KW-0804">Transcription</keyword>
<dbReference type="Proteomes" id="UP000015480">
    <property type="component" value="Chromosome"/>
</dbReference>
<dbReference type="SUPFAM" id="SSF46785">
    <property type="entry name" value="Winged helix' DNA-binding domain"/>
    <property type="match status" value="1"/>
</dbReference>
<dbReference type="RefSeq" id="WP_020949922.1">
    <property type="nucleotide sequence ID" value="NC_022041.1"/>
</dbReference>
<dbReference type="GO" id="GO:0000976">
    <property type="term" value="F:transcription cis-regulatory region binding"/>
    <property type="evidence" value="ECO:0007669"/>
    <property type="project" value="TreeGrafter"/>
</dbReference>
<dbReference type="EMBL" id="CP006650">
    <property type="protein sequence ID" value="AGT08284.1"/>
    <property type="molecule type" value="Genomic_DNA"/>
</dbReference>
<dbReference type="PANTHER" id="PTHR30126">
    <property type="entry name" value="HTH-TYPE TRANSCRIPTIONAL REGULATOR"/>
    <property type="match status" value="1"/>
</dbReference>
<dbReference type="GO" id="GO:0003700">
    <property type="term" value="F:DNA-binding transcription factor activity"/>
    <property type="evidence" value="ECO:0007669"/>
    <property type="project" value="InterPro"/>
</dbReference>
<dbReference type="InterPro" id="IPR036388">
    <property type="entry name" value="WH-like_DNA-bd_sf"/>
</dbReference>
<evidence type="ECO:0000313" key="6">
    <source>
        <dbReference type="EMBL" id="AGT08284.1"/>
    </source>
</evidence>
<dbReference type="Pfam" id="PF00126">
    <property type="entry name" value="HTH_1"/>
    <property type="match status" value="1"/>
</dbReference>
<dbReference type="Pfam" id="PF03466">
    <property type="entry name" value="LysR_substrate"/>
    <property type="match status" value="1"/>
</dbReference>
<dbReference type="InterPro" id="IPR036390">
    <property type="entry name" value="WH_DNA-bd_sf"/>
</dbReference>
<organism evidence="6 7">
    <name type="scientific">Paracoccus aminophilus JCM 7686</name>
    <dbReference type="NCBI Taxonomy" id="1367847"/>
    <lineage>
        <taxon>Bacteria</taxon>
        <taxon>Pseudomonadati</taxon>
        <taxon>Pseudomonadota</taxon>
        <taxon>Alphaproteobacteria</taxon>
        <taxon>Rhodobacterales</taxon>
        <taxon>Paracoccaceae</taxon>
        <taxon>Paracoccus</taxon>
    </lineage>
</organism>
<protein>
    <submittedName>
        <fullName evidence="6">Transcriptional regulator, LysR family</fullName>
    </submittedName>
</protein>
<dbReference type="PRINTS" id="PR00039">
    <property type="entry name" value="HTHLYSR"/>
</dbReference>
<reference evidence="6 7" key="1">
    <citation type="journal article" date="2014" name="BMC Genomics">
        <title>Architecture and functions of a multipartite genome of the methylotrophic bacterium Paracoccus aminophilus JCM 7686, containing primary and secondary chromids.</title>
        <authorList>
            <person name="Dziewit L."/>
            <person name="Czarnecki J."/>
            <person name="Wibberg D."/>
            <person name="Radlinska M."/>
            <person name="Mrozek P."/>
            <person name="Szymczak M."/>
            <person name="Schluter A."/>
            <person name="Puhler A."/>
            <person name="Bartosik D."/>
        </authorList>
    </citation>
    <scope>NUCLEOTIDE SEQUENCE [LARGE SCALE GENOMIC DNA]</scope>
    <source>
        <strain evidence="6">JCM 7686</strain>
    </source>
</reference>
<dbReference type="OrthoDB" id="528082at2"/>
<gene>
    <name evidence="6" type="ORF">JCM7686_1175</name>
</gene>
<dbReference type="eggNOG" id="COG0583">
    <property type="taxonomic scope" value="Bacteria"/>
</dbReference>
<proteinExistence type="inferred from homology"/>
<evidence type="ECO:0000313" key="7">
    <source>
        <dbReference type="Proteomes" id="UP000015480"/>
    </source>
</evidence>
<dbReference type="InterPro" id="IPR000847">
    <property type="entry name" value="LysR_HTH_N"/>
</dbReference>
<evidence type="ECO:0000259" key="5">
    <source>
        <dbReference type="PROSITE" id="PS50931"/>
    </source>
</evidence>
<name>S5XLY9_PARAH</name>